<dbReference type="Proteomes" id="UP001189429">
    <property type="component" value="Unassembled WGS sequence"/>
</dbReference>
<accession>A0ABN9Q892</accession>
<evidence type="ECO:0000313" key="2">
    <source>
        <dbReference type="Proteomes" id="UP001189429"/>
    </source>
</evidence>
<evidence type="ECO:0000313" key="1">
    <source>
        <dbReference type="EMBL" id="CAK0801996.1"/>
    </source>
</evidence>
<sequence length="105" mass="10698">MCPAGLFLQDVLSCVSAASPFVFRPGWRSGARARACACATSLAPLAPRRAAAYAAGSAGVLLDCELQAAVVLVAAGLKRLVSMQTGVSRSAGSCRILQSQGCIEI</sequence>
<name>A0ABN9Q892_9DINO</name>
<dbReference type="EMBL" id="CAUYUJ010002703">
    <property type="protein sequence ID" value="CAK0801996.1"/>
    <property type="molecule type" value="Genomic_DNA"/>
</dbReference>
<organism evidence="1 2">
    <name type="scientific">Prorocentrum cordatum</name>
    <dbReference type="NCBI Taxonomy" id="2364126"/>
    <lineage>
        <taxon>Eukaryota</taxon>
        <taxon>Sar</taxon>
        <taxon>Alveolata</taxon>
        <taxon>Dinophyceae</taxon>
        <taxon>Prorocentrales</taxon>
        <taxon>Prorocentraceae</taxon>
        <taxon>Prorocentrum</taxon>
    </lineage>
</organism>
<gene>
    <name evidence="1" type="ORF">PCOR1329_LOCUS9654</name>
</gene>
<reference evidence="1" key="1">
    <citation type="submission" date="2023-10" db="EMBL/GenBank/DDBJ databases">
        <authorList>
            <person name="Chen Y."/>
            <person name="Shah S."/>
            <person name="Dougan E. K."/>
            <person name="Thang M."/>
            <person name="Chan C."/>
        </authorList>
    </citation>
    <scope>NUCLEOTIDE SEQUENCE [LARGE SCALE GENOMIC DNA]</scope>
</reference>
<proteinExistence type="predicted"/>
<protein>
    <submittedName>
        <fullName evidence="1">Uncharacterized protein</fullName>
    </submittedName>
</protein>
<keyword evidence="2" id="KW-1185">Reference proteome</keyword>
<comment type="caution">
    <text evidence="1">The sequence shown here is derived from an EMBL/GenBank/DDBJ whole genome shotgun (WGS) entry which is preliminary data.</text>
</comment>